<dbReference type="InterPro" id="IPR003148">
    <property type="entry name" value="RCK_N"/>
</dbReference>
<dbReference type="SUPFAM" id="SSF51735">
    <property type="entry name" value="NAD(P)-binding Rossmann-fold domains"/>
    <property type="match status" value="2"/>
</dbReference>
<dbReference type="InterPro" id="IPR006037">
    <property type="entry name" value="RCK_C"/>
</dbReference>
<evidence type="ECO:0000313" key="9">
    <source>
        <dbReference type="EMBL" id="MDC7717613.1"/>
    </source>
</evidence>
<keyword evidence="4" id="KW-0630">Potassium</keyword>
<evidence type="ECO:0000313" key="10">
    <source>
        <dbReference type="Proteomes" id="UP001219956"/>
    </source>
</evidence>
<dbReference type="RefSeq" id="WP_272751929.1">
    <property type="nucleotide sequence ID" value="NZ_JAQQLF010000011.1"/>
</dbReference>
<dbReference type="InterPro" id="IPR036291">
    <property type="entry name" value="NAD(P)-bd_dom_sf"/>
</dbReference>
<feature type="domain" description="RCK C-terminal" evidence="8">
    <location>
        <begin position="366"/>
        <end position="451"/>
    </location>
</feature>
<feature type="domain" description="RCK C-terminal" evidence="8">
    <location>
        <begin position="141"/>
        <end position="225"/>
    </location>
</feature>
<organism evidence="9 10">
    <name type="scientific">Vogesella aquatica</name>
    <dbReference type="NCBI Taxonomy" id="2984206"/>
    <lineage>
        <taxon>Bacteria</taxon>
        <taxon>Pseudomonadati</taxon>
        <taxon>Pseudomonadota</taxon>
        <taxon>Betaproteobacteria</taxon>
        <taxon>Neisseriales</taxon>
        <taxon>Chromobacteriaceae</taxon>
        <taxon>Vogesella</taxon>
    </lineage>
</organism>
<dbReference type="NCBIfam" id="NF007039">
    <property type="entry name" value="PRK09496.3-2"/>
    <property type="match status" value="1"/>
</dbReference>
<keyword evidence="6" id="KW-0406">Ion transport</keyword>
<dbReference type="EMBL" id="JAQQLF010000011">
    <property type="protein sequence ID" value="MDC7717613.1"/>
    <property type="molecule type" value="Genomic_DNA"/>
</dbReference>
<comment type="caution">
    <text evidence="9">The sequence shown here is derived from an EMBL/GenBank/DDBJ whole genome shotgun (WGS) entry which is preliminary data.</text>
</comment>
<feature type="domain" description="RCK N-terminal" evidence="7">
    <location>
        <begin position="1"/>
        <end position="121"/>
    </location>
</feature>
<evidence type="ECO:0000256" key="5">
    <source>
        <dbReference type="ARBA" id="ARBA00023027"/>
    </source>
</evidence>
<dbReference type="Pfam" id="PF02080">
    <property type="entry name" value="TrkA_C"/>
    <property type="match status" value="2"/>
</dbReference>
<dbReference type="PRINTS" id="PR00335">
    <property type="entry name" value="KUPTAKETRKA"/>
</dbReference>
<dbReference type="Proteomes" id="UP001219956">
    <property type="component" value="Unassembled WGS sequence"/>
</dbReference>
<evidence type="ECO:0000256" key="6">
    <source>
        <dbReference type="ARBA" id="ARBA00023065"/>
    </source>
</evidence>
<evidence type="ECO:0000256" key="1">
    <source>
        <dbReference type="ARBA" id="ARBA00017378"/>
    </source>
</evidence>
<evidence type="ECO:0000256" key="3">
    <source>
        <dbReference type="ARBA" id="ARBA00022538"/>
    </source>
</evidence>
<evidence type="ECO:0000259" key="7">
    <source>
        <dbReference type="PROSITE" id="PS51201"/>
    </source>
</evidence>
<dbReference type="InterPro" id="IPR036721">
    <property type="entry name" value="RCK_C_sf"/>
</dbReference>
<dbReference type="Gene3D" id="3.30.70.1450">
    <property type="entry name" value="Regulator of K+ conductance, C-terminal domain"/>
    <property type="match status" value="2"/>
</dbReference>
<keyword evidence="2" id="KW-0813">Transport</keyword>
<evidence type="ECO:0000256" key="4">
    <source>
        <dbReference type="ARBA" id="ARBA00022958"/>
    </source>
</evidence>
<dbReference type="NCBIfam" id="NF007032">
    <property type="entry name" value="PRK09496.1-4"/>
    <property type="match status" value="1"/>
</dbReference>
<keyword evidence="5" id="KW-0520">NAD</keyword>
<dbReference type="PROSITE" id="PS51202">
    <property type="entry name" value="RCK_C"/>
    <property type="match status" value="2"/>
</dbReference>
<reference evidence="9 10" key="1">
    <citation type="submission" date="2023-01" db="EMBL/GenBank/DDBJ databases">
        <title>Novel species of the genus Vogesella isolated from rivers.</title>
        <authorList>
            <person name="Lu H."/>
        </authorList>
    </citation>
    <scope>NUCLEOTIDE SEQUENCE [LARGE SCALE GENOMIC DNA]</scope>
    <source>
        <strain evidence="9 10">DC21W</strain>
    </source>
</reference>
<dbReference type="InterPro" id="IPR006036">
    <property type="entry name" value="K_uptake_TrkA"/>
</dbReference>
<protein>
    <recommendedName>
        <fullName evidence="1">Trk system potassium uptake protein TrkA</fullName>
    </recommendedName>
</protein>
<sequence>MKILILGCGQVGASVAENLVDEGNDITVVDQDANLLKLLQAKLDIRTVAGNAALPGILRQAGADEAEMLLALTRSDETNLLACALAQRHFNIPTRIARIRATDYVDGDLPVLEQFGVEHAICPEQIVTQNLKRLLQYPRALQVIDFAEGSAQLVVSRAQQGGKLLGKPLRQLREDMPDTDCRICAIYRDDRLVQPDGSTVIQEGDEVFFVAARADIPTMLAELRPSEKAVKRVMIAGGGNIGYRLARQLADDYEVKIIEYRAERARWLAENLPGVLVLHGEATDEALLEEENIDEMDAFCALTNDDEDNLMSTLLAKRMGARRVIALVNRASYVDLLEGNRIDIVISPYLSTIGSILAHLRRGDVVAAHPVRRGRAEVLEVIIHGDSHSSRMVGRRIDALDLPRGCSISAIIRDGQVLMAHHDTLLQAEDHLIIFVHGRHRVKQIEKLTQVKLGFF</sequence>
<dbReference type="Gene3D" id="3.40.50.720">
    <property type="entry name" value="NAD(P)-binding Rossmann-like Domain"/>
    <property type="match status" value="2"/>
</dbReference>
<evidence type="ECO:0000256" key="2">
    <source>
        <dbReference type="ARBA" id="ARBA00022448"/>
    </source>
</evidence>
<feature type="domain" description="RCK N-terminal" evidence="7">
    <location>
        <begin position="230"/>
        <end position="346"/>
    </location>
</feature>
<dbReference type="SUPFAM" id="SSF116726">
    <property type="entry name" value="TrkA C-terminal domain-like"/>
    <property type="match status" value="2"/>
</dbReference>
<dbReference type="PANTHER" id="PTHR43833">
    <property type="entry name" value="POTASSIUM CHANNEL PROTEIN 2-RELATED-RELATED"/>
    <property type="match status" value="1"/>
</dbReference>
<keyword evidence="3" id="KW-0633">Potassium transport</keyword>
<accession>A0ABT5IYI2</accession>
<name>A0ABT5IYI2_9NEIS</name>
<dbReference type="NCBIfam" id="NF007031">
    <property type="entry name" value="PRK09496.1-2"/>
    <property type="match status" value="1"/>
</dbReference>
<evidence type="ECO:0000259" key="8">
    <source>
        <dbReference type="PROSITE" id="PS51202"/>
    </source>
</evidence>
<dbReference type="NCBIfam" id="NF007030">
    <property type="entry name" value="PRK09496.1-1"/>
    <property type="match status" value="1"/>
</dbReference>
<keyword evidence="10" id="KW-1185">Reference proteome</keyword>
<dbReference type="PANTHER" id="PTHR43833:SF5">
    <property type="entry name" value="TRK SYSTEM POTASSIUM UPTAKE PROTEIN TRKA"/>
    <property type="match status" value="1"/>
</dbReference>
<dbReference type="InterPro" id="IPR050721">
    <property type="entry name" value="Trk_Ktr_HKT_K-transport"/>
</dbReference>
<proteinExistence type="predicted"/>
<dbReference type="PROSITE" id="PS51201">
    <property type="entry name" value="RCK_N"/>
    <property type="match status" value="2"/>
</dbReference>
<gene>
    <name evidence="9" type="primary">trkA</name>
    <name evidence="9" type="ORF">PQU95_10360</name>
</gene>
<dbReference type="Pfam" id="PF02254">
    <property type="entry name" value="TrkA_N"/>
    <property type="match status" value="2"/>
</dbReference>